<sequence length="484" mass="56240">MLAILKDLFNELNAQNIRYIHWKSNEHLQAAINGDTDLDIMVHVEDKKKFVQIIQSHGFSLYQSVGKQSYISISDYIYLDAASQKILHIHLHNYLMVGRKFFKEYLIPIEKNFFEDSIFDPSNTVKIMTPSQELIVLWMRYALKTSLLKFILKRFKISKDFLKESTWLEDKLCNQQIAEAIEKFGLIEGTKLLSLYKHFFDTNKGTKETIKLIYGIRRALKKYKTEYFTGVRYLFVRINMIFKYILQNKLNKPIPYRRINPSGGTIIAIIGSDGSGKSTVIHSMKKTIERKLDVYIEYLGSGDGKSSLLRAPMQVIKNLKKRNKETNKTVVSNFSKLSTTKVVWAIVLAFEKKNKLKRIWKAKARGMVVICDRYPQSEVLGINDGPLLFSWVNSDSKLKRKIARWEKDIYEQAKILKPDLIVKLLISPEIAIKRKPEENLDNINQKVKIIEEIKIPANNTIKIDASKPLERVLNDVYFKLSSLF</sequence>
<gene>
    <name evidence="1" type="ordered locus">TEH_03990</name>
</gene>
<organism evidence="1 2">
    <name type="scientific">Tetragenococcus halophilus (strain DSM 20338 / JCM 20259 / NCIMB 9735 / NBRC 12172)</name>
    <name type="common">Pediococcus halophilus</name>
    <dbReference type="NCBI Taxonomy" id="945021"/>
    <lineage>
        <taxon>Bacteria</taxon>
        <taxon>Bacillati</taxon>
        <taxon>Bacillota</taxon>
        <taxon>Bacilli</taxon>
        <taxon>Lactobacillales</taxon>
        <taxon>Enterococcaceae</taxon>
        <taxon>Tetragenococcus</taxon>
    </lineage>
</organism>
<dbReference type="SUPFAM" id="SSF52540">
    <property type="entry name" value="P-loop containing nucleoside triphosphate hydrolases"/>
    <property type="match status" value="1"/>
</dbReference>
<evidence type="ECO:0000313" key="2">
    <source>
        <dbReference type="Proteomes" id="UP000002663"/>
    </source>
</evidence>
<dbReference type="RefSeq" id="WP_014123795.1">
    <property type="nucleotide sequence ID" value="NC_016052.1"/>
</dbReference>
<accession>A0AAN1SFP3</accession>
<dbReference type="Gene3D" id="3.40.50.300">
    <property type="entry name" value="P-loop containing nucleotide triphosphate hydrolases"/>
    <property type="match status" value="1"/>
</dbReference>
<name>A0AAN1SFP3_TETHN</name>
<evidence type="ECO:0000313" key="1">
    <source>
        <dbReference type="EMBL" id="BAK93726.1"/>
    </source>
</evidence>
<dbReference type="Proteomes" id="UP000002663">
    <property type="component" value="Chromosome"/>
</dbReference>
<dbReference type="KEGG" id="thl:TEH_03990"/>
<evidence type="ECO:0008006" key="3">
    <source>
        <dbReference type="Google" id="ProtNLM"/>
    </source>
</evidence>
<reference evidence="1 2" key="1">
    <citation type="submission" date="2011-01" db="EMBL/GenBank/DDBJ databases">
        <title>Whole genome sequence of Tetragenococcus halophilus NBRC 12172.</title>
        <authorList>
            <person name="Nakazawa H."/>
            <person name="Omata S."/>
            <person name="Koga C."/>
            <person name="Watanabe Y."/>
            <person name="Katano Y."/>
            <person name="Ito N."/>
            <person name="Tsukatani N."/>
            <person name="Ankai A."/>
            <person name="Oguchi A."/>
            <person name="Fukui S."/>
            <person name="Yashiro I."/>
            <person name="Kamata S."/>
            <person name="Hashimoto Y."/>
            <person name="Yamazaki J."/>
            <person name="Taguchi H."/>
            <person name="Tanaka A."/>
            <person name="Koyama T."/>
            <person name="Ichige A."/>
            <person name="Hanya Y."/>
            <person name="Tanikawa S."/>
            <person name="Yamazaki S."/>
            <person name="Fujita N."/>
        </authorList>
    </citation>
    <scope>NUCLEOTIDE SEQUENCE [LARGE SCALE GENOMIC DNA]</scope>
    <source>
        <strain evidence="2">DSM 20338 / JCM 20259 / NCIMB 9735 / NBRC 12172</strain>
    </source>
</reference>
<dbReference type="InterPro" id="IPR027417">
    <property type="entry name" value="P-loop_NTPase"/>
</dbReference>
<proteinExistence type="predicted"/>
<dbReference type="EMBL" id="AP012046">
    <property type="protein sequence ID" value="BAK93726.1"/>
    <property type="molecule type" value="Genomic_DNA"/>
</dbReference>
<protein>
    <recommendedName>
        <fullName evidence="3">Thymidylate kinase-like domain-containing protein</fullName>
    </recommendedName>
</protein>
<dbReference type="AlphaFoldDB" id="A0AAN1SFP3"/>